<keyword evidence="3" id="KW-0482">Metalloprotease</keyword>
<evidence type="ECO:0000313" key="3">
    <source>
        <dbReference type="EMBL" id="MCQ1530211.1"/>
    </source>
</evidence>
<keyword evidence="3" id="KW-0378">Hydrolase</keyword>
<accession>A0ABT1NIT9</accession>
<dbReference type="EMBL" id="JAJEKE010000009">
    <property type="protein sequence ID" value="MCQ1530211.1"/>
    <property type="molecule type" value="Genomic_DNA"/>
</dbReference>
<feature type="transmembrane region" description="Helical" evidence="1">
    <location>
        <begin position="116"/>
        <end position="134"/>
    </location>
</feature>
<dbReference type="Proteomes" id="UP001651880">
    <property type="component" value="Unassembled WGS sequence"/>
</dbReference>
<dbReference type="RefSeq" id="WP_255227727.1">
    <property type="nucleotide sequence ID" value="NZ_JAJEKE010000009.1"/>
</dbReference>
<keyword evidence="3" id="KW-0645">Protease</keyword>
<dbReference type="PANTHER" id="PTHR36435:SF1">
    <property type="entry name" value="CAAX AMINO TERMINAL PROTEASE FAMILY PROTEIN"/>
    <property type="match status" value="1"/>
</dbReference>
<feature type="transmembrane region" description="Helical" evidence="1">
    <location>
        <begin position="35"/>
        <end position="55"/>
    </location>
</feature>
<keyword evidence="1" id="KW-0812">Transmembrane</keyword>
<dbReference type="InterPro" id="IPR003675">
    <property type="entry name" value="Rce1/LyrA-like_dom"/>
</dbReference>
<evidence type="ECO:0000259" key="2">
    <source>
        <dbReference type="Pfam" id="PF02517"/>
    </source>
</evidence>
<sequence>MNSIWVNLLALIVSNSVFLFYLIKKYQFKVSIFNNTTINGILLAISCSILFFFLLDKFLDPFFDSIFIISAGRYQETILELQQAPIANFIRICLLAPIVEEILMRGFILNSLQNKYGMVIALLVSSLLFAILHFNFVQTLSAVICGLILGLLYINTGSLFCCILAHSLYNGISFFTSVLNFRL</sequence>
<dbReference type="GO" id="GO:0008237">
    <property type="term" value="F:metallopeptidase activity"/>
    <property type="evidence" value="ECO:0007669"/>
    <property type="project" value="UniProtKB-KW"/>
</dbReference>
<dbReference type="PANTHER" id="PTHR36435">
    <property type="entry name" value="SLR1288 PROTEIN"/>
    <property type="match status" value="1"/>
</dbReference>
<reference evidence="3 4" key="1">
    <citation type="submission" date="2021-10" db="EMBL/GenBank/DDBJ databases">
        <title>Lutispora strain m25 sp. nov., a thermophilic, non-spore-forming bacterium isolated from a lab-scale methanogenic bioreactor digesting anaerobic sludge.</title>
        <authorList>
            <person name="El Houari A."/>
            <person name="Mcdonald J."/>
        </authorList>
    </citation>
    <scope>NUCLEOTIDE SEQUENCE [LARGE SCALE GENOMIC DNA]</scope>
    <source>
        <strain evidence="4">m25</strain>
    </source>
</reference>
<feature type="domain" description="CAAX prenyl protease 2/Lysostaphin resistance protein A-like" evidence="2">
    <location>
        <begin position="84"/>
        <end position="171"/>
    </location>
</feature>
<keyword evidence="1" id="KW-1133">Transmembrane helix</keyword>
<comment type="caution">
    <text evidence="3">The sequence shown here is derived from an EMBL/GenBank/DDBJ whole genome shotgun (WGS) entry which is preliminary data.</text>
</comment>
<proteinExistence type="predicted"/>
<gene>
    <name evidence="3" type="ORF">LJD61_11710</name>
</gene>
<dbReference type="Pfam" id="PF02517">
    <property type="entry name" value="Rce1-like"/>
    <property type="match status" value="1"/>
</dbReference>
<dbReference type="InterPro" id="IPR052710">
    <property type="entry name" value="CAAX_protease"/>
</dbReference>
<feature type="transmembrane region" description="Helical" evidence="1">
    <location>
        <begin position="140"/>
        <end position="165"/>
    </location>
</feature>
<keyword evidence="1" id="KW-0472">Membrane</keyword>
<feature type="transmembrane region" description="Helical" evidence="1">
    <location>
        <begin position="6"/>
        <end position="23"/>
    </location>
</feature>
<evidence type="ECO:0000313" key="4">
    <source>
        <dbReference type="Proteomes" id="UP001651880"/>
    </source>
</evidence>
<name>A0ABT1NIT9_9FIRM</name>
<evidence type="ECO:0000256" key="1">
    <source>
        <dbReference type="SAM" id="Phobius"/>
    </source>
</evidence>
<keyword evidence="4" id="KW-1185">Reference proteome</keyword>
<organism evidence="3 4">
    <name type="scientific">Lutispora saccharofermentans</name>
    <dbReference type="NCBI Taxonomy" id="3024236"/>
    <lineage>
        <taxon>Bacteria</taxon>
        <taxon>Bacillati</taxon>
        <taxon>Bacillota</taxon>
        <taxon>Clostridia</taxon>
        <taxon>Lutisporales</taxon>
        <taxon>Lutisporaceae</taxon>
        <taxon>Lutispora</taxon>
    </lineage>
</organism>
<protein>
    <submittedName>
        <fullName evidence="3">CPBP family intramembrane metalloprotease</fullName>
    </submittedName>
</protein>